<keyword evidence="1" id="KW-0812">Transmembrane</keyword>
<sequence>MGVMSGAFAAMLAVVTAYGDASWGYPIARGQYLQFGVNAVITVGIFALLYMTAYYIGQRRPLRRKQSMEYRAHPRHRKLDG</sequence>
<accession>A0A7I7X272</accession>
<proteinExistence type="predicted"/>
<reference evidence="2 3" key="1">
    <citation type="journal article" date="2019" name="Emerg. Microbes Infect.">
        <title>Comprehensive subspecies identification of 175 nontuberculous mycobacteria species based on 7547 genomic profiles.</title>
        <authorList>
            <person name="Matsumoto Y."/>
            <person name="Kinjo T."/>
            <person name="Motooka D."/>
            <person name="Nabeya D."/>
            <person name="Jung N."/>
            <person name="Uechi K."/>
            <person name="Horii T."/>
            <person name="Iida T."/>
            <person name="Fujita J."/>
            <person name="Nakamura S."/>
        </authorList>
    </citation>
    <scope>NUCLEOTIDE SEQUENCE [LARGE SCALE GENOMIC DNA]</scope>
    <source>
        <strain evidence="2 3">JCM 13571</strain>
    </source>
</reference>
<keyword evidence="1" id="KW-0472">Membrane</keyword>
<dbReference type="AlphaFoldDB" id="A0A7I7X272"/>
<name>A0A7I7X272_9MYCO</name>
<evidence type="ECO:0000313" key="3">
    <source>
        <dbReference type="Proteomes" id="UP000467260"/>
    </source>
</evidence>
<protein>
    <submittedName>
        <fullName evidence="2">Uncharacterized protein</fullName>
    </submittedName>
</protein>
<dbReference type="KEGG" id="mhib:MHIB_07760"/>
<feature type="transmembrane region" description="Helical" evidence="1">
    <location>
        <begin position="35"/>
        <end position="56"/>
    </location>
</feature>
<gene>
    <name evidence="2" type="ORF">MHIB_07760</name>
</gene>
<dbReference type="Proteomes" id="UP000467260">
    <property type="component" value="Chromosome"/>
</dbReference>
<evidence type="ECO:0000256" key="1">
    <source>
        <dbReference type="SAM" id="Phobius"/>
    </source>
</evidence>
<keyword evidence="1" id="KW-1133">Transmembrane helix</keyword>
<keyword evidence="3" id="KW-1185">Reference proteome</keyword>
<organism evidence="2 3">
    <name type="scientific">Mycolicibacter hiberniae</name>
    <dbReference type="NCBI Taxonomy" id="29314"/>
    <lineage>
        <taxon>Bacteria</taxon>
        <taxon>Bacillati</taxon>
        <taxon>Actinomycetota</taxon>
        <taxon>Actinomycetes</taxon>
        <taxon>Mycobacteriales</taxon>
        <taxon>Mycobacteriaceae</taxon>
        <taxon>Mycolicibacter</taxon>
    </lineage>
</organism>
<dbReference type="EMBL" id="AP022609">
    <property type="protein sequence ID" value="BBZ22358.1"/>
    <property type="molecule type" value="Genomic_DNA"/>
</dbReference>
<evidence type="ECO:0000313" key="2">
    <source>
        <dbReference type="EMBL" id="BBZ22358.1"/>
    </source>
</evidence>